<evidence type="ECO:0000313" key="3">
    <source>
        <dbReference type="Proteomes" id="UP001589855"/>
    </source>
</evidence>
<comment type="caution">
    <text evidence="2">The sequence shown here is derived from an EMBL/GenBank/DDBJ whole genome shotgun (WGS) entry which is preliminary data.</text>
</comment>
<dbReference type="EMBL" id="JBHLUK010000072">
    <property type="protein sequence ID" value="MFC0424496.1"/>
    <property type="molecule type" value="Genomic_DNA"/>
</dbReference>
<dbReference type="Proteomes" id="UP001589855">
    <property type="component" value="Unassembled WGS sequence"/>
</dbReference>
<sequence>MASNDSSKNTIWTRQNTDDALIVQAASRWFYNTADWLNLINWTGMVILAIVGTIKLETFVVVMQIIWFFVGFYLDCVVTRNIEKGTGFRTEFDHYVFGWSSKLPDSTVRQAKLAMSTHPKWVVTQTTHNGSNPQKGGVKDWYYNKPAWDRLQATKNAMLENTGFDKRVNHMVCLEVVLVLVGIITIGVINKESLFKMLVAMFVVFSVPVRKLGDTIMNVLEVQNENSQLERDIEKATSVSELVDAQNKINKKRLIPNTSPMFAYWLLRRRVDKIFHNTTLS</sequence>
<protein>
    <submittedName>
        <fullName evidence="2">S-4TM family putative pore-forming effector</fullName>
    </submittedName>
</protein>
<keyword evidence="3" id="KW-1185">Reference proteome</keyword>
<accession>A0ABV6K4X5</accession>
<keyword evidence="1" id="KW-0472">Membrane</keyword>
<dbReference type="Pfam" id="PF18159">
    <property type="entry name" value="S_4TM"/>
    <property type="match status" value="1"/>
</dbReference>
<reference evidence="2 3" key="1">
    <citation type="submission" date="2024-09" db="EMBL/GenBank/DDBJ databases">
        <authorList>
            <person name="Sun Q."/>
            <person name="Mori K."/>
        </authorList>
    </citation>
    <scope>NUCLEOTIDE SEQUENCE [LARGE SCALE GENOMIC DNA]</scope>
    <source>
        <strain evidence="2 3">TBRC 4575</strain>
    </source>
</reference>
<evidence type="ECO:0000256" key="1">
    <source>
        <dbReference type="SAM" id="Phobius"/>
    </source>
</evidence>
<dbReference type="RefSeq" id="WP_170178228.1">
    <property type="nucleotide sequence ID" value="NZ_BAABRM010000009.1"/>
</dbReference>
<proteinExistence type="predicted"/>
<name>A0ABV6K4X5_9LACO</name>
<keyword evidence="1" id="KW-1133">Transmembrane helix</keyword>
<organism evidence="2 3">
    <name type="scientific">Lactiplantibacillus plajomi</name>
    <dbReference type="NCBI Taxonomy" id="1457217"/>
    <lineage>
        <taxon>Bacteria</taxon>
        <taxon>Bacillati</taxon>
        <taxon>Bacillota</taxon>
        <taxon>Bacilli</taxon>
        <taxon>Lactobacillales</taxon>
        <taxon>Lactobacillaceae</taxon>
        <taxon>Lactiplantibacillus</taxon>
    </lineage>
</organism>
<evidence type="ECO:0000313" key="2">
    <source>
        <dbReference type="EMBL" id="MFC0424496.1"/>
    </source>
</evidence>
<feature type="transmembrane region" description="Helical" evidence="1">
    <location>
        <begin position="36"/>
        <end position="54"/>
    </location>
</feature>
<gene>
    <name evidence="2" type="ORF">ACFFGS_10225</name>
</gene>
<keyword evidence="1" id="KW-0812">Transmembrane</keyword>
<feature type="transmembrane region" description="Helical" evidence="1">
    <location>
        <begin position="60"/>
        <end position="79"/>
    </location>
</feature>
<feature type="transmembrane region" description="Helical" evidence="1">
    <location>
        <begin position="168"/>
        <end position="189"/>
    </location>
</feature>
<dbReference type="InterPro" id="IPR049920">
    <property type="entry name" value="IK1_05631-like"/>
</dbReference>